<gene>
    <name evidence="2" type="ORF">TVAG_343690</name>
</gene>
<dbReference type="VEuPathDB" id="TrichDB:TVAG_343690"/>
<reference evidence="2" key="2">
    <citation type="journal article" date="2007" name="Science">
        <title>Draft genome sequence of the sexually transmitted pathogen Trichomonas vaginalis.</title>
        <authorList>
            <person name="Carlton J.M."/>
            <person name="Hirt R.P."/>
            <person name="Silva J.C."/>
            <person name="Delcher A.L."/>
            <person name="Schatz M."/>
            <person name="Zhao Q."/>
            <person name="Wortman J.R."/>
            <person name="Bidwell S.L."/>
            <person name="Alsmark U.C.M."/>
            <person name="Besteiro S."/>
            <person name="Sicheritz-Ponten T."/>
            <person name="Noel C.J."/>
            <person name="Dacks J.B."/>
            <person name="Foster P.G."/>
            <person name="Simillion C."/>
            <person name="Van de Peer Y."/>
            <person name="Miranda-Saavedra D."/>
            <person name="Barton G.J."/>
            <person name="Westrop G.D."/>
            <person name="Mueller S."/>
            <person name="Dessi D."/>
            <person name="Fiori P.L."/>
            <person name="Ren Q."/>
            <person name="Paulsen I."/>
            <person name="Zhang H."/>
            <person name="Bastida-Corcuera F.D."/>
            <person name="Simoes-Barbosa A."/>
            <person name="Brown M.T."/>
            <person name="Hayes R.D."/>
            <person name="Mukherjee M."/>
            <person name="Okumura C.Y."/>
            <person name="Schneider R."/>
            <person name="Smith A.J."/>
            <person name="Vanacova S."/>
            <person name="Villalvazo M."/>
            <person name="Haas B.J."/>
            <person name="Pertea M."/>
            <person name="Feldblyum T.V."/>
            <person name="Utterback T.R."/>
            <person name="Shu C.L."/>
            <person name="Osoegawa K."/>
            <person name="de Jong P.J."/>
            <person name="Hrdy I."/>
            <person name="Horvathova L."/>
            <person name="Zubacova Z."/>
            <person name="Dolezal P."/>
            <person name="Malik S.B."/>
            <person name="Logsdon J.M. Jr."/>
            <person name="Henze K."/>
            <person name="Gupta A."/>
            <person name="Wang C.C."/>
            <person name="Dunne R.L."/>
            <person name="Upcroft J.A."/>
            <person name="Upcroft P."/>
            <person name="White O."/>
            <person name="Salzberg S.L."/>
            <person name="Tang P."/>
            <person name="Chiu C.-H."/>
            <person name="Lee Y.-S."/>
            <person name="Embley T.M."/>
            <person name="Coombs G.H."/>
            <person name="Mottram J.C."/>
            <person name="Tachezy J."/>
            <person name="Fraser-Liggett C.M."/>
            <person name="Johnson P.J."/>
        </authorList>
    </citation>
    <scope>NUCLEOTIDE SEQUENCE [LARGE SCALE GENOMIC DNA]</scope>
    <source>
        <strain evidence="2">G3</strain>
    </source>
</reference>
<keyword evidence="1" id="KW-0175">Coiled coil</keyword>
<sequence>MSKKPYDDYCFAMIKDLKSKKELCESVAETLDILTQILMEFNGSRSLNGAIDSSDTHKSSEIQQVHDWIQVNIIQGTAFKLIVKEYETNAKVPLIKLQNDIGVVIDNAEEGIEQANLRLDLTESEYKNLYDEYIETCHMIENETDISKVEELKVKCSELEQRCIDFTLLLGKARRQYCFEIEALFEPYETILDQYSDVMQNLLDKLPIINKVFTDHFKSHPIKSDMLSQIFLSGPLPATKCPSKLSRLQFITPAAEIEFNIFDYIQPNVVYDISLTQAVYELTENYHDPNQAWTVRKGDYVNCIDKKGNMYHVEHVGSGLRGQIPKNILVKSKYKRTIKKLNSNYEEKGVKYQAGFCMCICKENKDNYTCVTPSQTFVHIPKKLLA</sequence>
<evidence type="ECO:0000313" key="3">
    <source>
        <dbReference type="Proteomes" id="UP000001542"/>
    </source>
</evidence>
<keyword evidence="3" id="KW-1185">Reference proteome</keyword>
<dbReference type="RefSeq" id="XP_001325763.1">
    <property type="nucleotide sequence ID" value="XM_001325728.1"/>
</dbReference>
<evidence type="ECO:0008006" key="4">
    <source>
        <dbReference type="Google" id="ProtNLM"/>
    </source>
</evidence>
<evidence type="ECO:0000313" key="2">
    <source>
        <dbReference type="EMBL" id="EAY13540.1"/>
    </source>
</evidence>
<evidence type="ECO:0000256" key="1">
    <source>
        <dbReference type="SAM" id="Coils"/>
    </source>
</evidence>
<name>A2E1H3_TRIV3</name>
<dbReference type="Proteomes" id="UP000001542">
    <property type="component" value="Unassembled WGS sequence"/>
</dbReference>
<organism evidence="2 3">
    <name type="scientific">Trichomonas vaginalis (strain ATCC PRA-98 / G3)</name>
    <dbReference type="NCBI Taxonomy" id="412133"/>
    <lineage>
        <taxon>Eukaryota</taxon>
        <taxon>Metamonada</taxon>
        <taxon>Parabasalia</taxon>
        <taxon>Trichomonadida</taxon>
        <taxon>Trichomonadidae</taxon>
        <taxon>Trichomonas</taxon>
    </lineage>
</organism>
<proteinExistence type="predicted"/>
<feature type="coiled-coil region" evidence="1">
    <location>
        <begin position="105"/>
        <end position="162"/>
    </location>
</feature>
<dbReference type="AlphaFoldDB" id="A2E1H3"/>
<dbReference type="EMBL" id="DS113284">
    <property type="protein sequence ID" value="EAY13540.1"/>
    <property type="molecule type" value="Genomic_DNA"/>
</dbReference>
<accession>A2E1H3</accession>
<dbReference type="InParanoid" id="A2E1H3"/>
<protein>
    <recommendedName>
        <fullName evidence="4">SH3 domain-containing protein</fullName>
    </recommendedName>
</protein>
<reference evidence="2" key="1">
    <citation type="submission" date="2006-10" db="EMBL/GenBank/DDBJ databases">
        <authorList>
            <person name="Amadeo P."/>
            <person name="Zhao Q."/>
            <person name="Wortman J."/>
            <person name="Fraser-Liggett C."/>
            <person name="Carlton J."/>
        </authorList>
    </citation>
    <scope>NUCLEOTIDE SEQUENCE</scope>
    <source>
        <strain evidence="2">G3</strain>
    </source>
</reference>
<dbReference type="KEGG" id="tva:4771519"/>
<dbReference type="VEuPathDB" id="TrichDB:TVAGG3_0319520"/>